<dbReference type="Pfam" id="PF12770">
    <property type="entry name" value="CHAT"/>
    <property type="match status" value="1"/>
</dbReference>
<evidence type="ECO:0000259" key="2">
    <source>
        <dbReference type="Pfam" id="PF12770"/>
    </source>
</evidence>
<protein>
    <recommendedName>
        <fullName evidence="2">CHAT domain-containing protein</fullName>
    </recommendedName>
</protein>
<feature type="repeat" description="TPR" evidence="1">
    <location>
        <begin position="361"/>
        <end position="394"/>
    </location>
</feature>
<comment type="caution">
    <text evidence="3">The sequence shown here is derived from an EMBL/GenBank/DDBJ whole genome shotgun (WGS) entry which is preliminary data.</text>
</comment>
<dbReference type="Pfam" id="PF13424">
    <property type="entry name" value="TPR_12"/>
    <property type="match status" value="1"/>
</dbReference>
<dbReference type="SMART" id="SM00028">
    <property type="entry name" value="TPR"/>
    <property type="match status" value="10"/>
</dbReference>
<dbReference type="EMBL" id="JSAN01000011">
    <property type="protein sequence ID" value="KIC74343.1"/>
    <property type="molecule type" value="Genomic_DNA"/>
</dbReference>
<dbReference type="SUPFAM" id="SSF48452">
    <property type="entry name" value="TPR-like"/>
    <property type="match status" value="2"/>
</dbReference>
<dbReference type="PANTHER" id="PTHR10098:SF108">
    <property type="entry name" value="TETRATRICOPEPTIDE REPEAT PROTEIN 28"/>
    <property type="match status" value="1"/>
</dbReference>
<proteinExistence type="predicted"/>
<dbReference type="InterPro" id="IPR019734">
    <property type="entry name" value="TPR_rpt"/>
</dbReference>
<dbReference type="PROSITE" id="PS50005">
    <property type="entry name" value="TPR"/>
    <property type="match status" value="3"/>
</dbReference>
<evidence type="ECO:0000313" key="3">
    <source>
        <dbReference type="EMBL" id="KIC74343.1"/>
    </source>
</evidence>
<feature type="repeat" description="TPR" evidence="1">
    <location>
        <begin position="398"/>
        <end position="431"/>
    </location>
</feature>
<keyword evidence="1" id="KW-0802">TPR repeat</keyword>
<dbReference type="InterPro" id="IPR024983">
    <property type="entry name" value="CHAT_dom"/>
</dbReference>
<name>A0A0C1HIE7_9BACT</name>
<organism evidence="3 4">
    <name type="scientific">Candidatus Protochlamydia amoebophila</name>
    <dbReference type="NCBI Taxonomy" id="362787"/>
    <lineage>
        <taxon>Bacteria</taxon>
        <taxon>Pseudomonadati</taxon>
        <taxon>Chlamydiota</taxon>
        <taxon>Chlamydiia</taxon>
        <taxon>Parachlamydiales</taxon>
        <taxon>Parachlamydiaceae</taxon>
        <taxon>Candidatus Protochlamydia</taxon>
    </lineage>
</organism>
<accession>A0A0C1HIE7</accession>
<sequence length="1153" mass="132180">MNVKSTGCITTYDSLFFQSSPIISTLDHVKGLIEAYKTSFTTEKNIIISAKLLIERISQLEDISIKRECFCRLLKLEIEEIQNLIVKEIVPLFDFKTFYYDIQHNQAQELIQLEKIVSEIIESKLSLDELNFLVPICSLYRDILEHLWLLPYLEFGNHCSHLLIQNKDSILSNMKKQWIESLYQLASKKKINRLIPKNLEKSILRIFEPLPKSIVKDMDIQKSVINKSRGIPLTLLTIMANVYSNQGDLRRAIFHEEAFLKLLTEKPQEMSSSKEVLIIIMQRHGNLAGWKQILGKHQSAINHGTQALQIAKVLQDPYKTFTYLMNIGSLNFKERKGQLALSFYKKAQNIAQTLNDRKNEGRALVSLAEAYRFINNNEEAIRCYQVALNLTEEKSDLSSIYHKIGCAQAEMQRYQQAKEAYHKALDLLTQGDFISAIQIHANLARLFNNFGRYETAIFHAEIAFELTQHPLAQINELEALESRFSALTVLGNIYATIGNYEKEFDYQIRALRIAEKLESLEVVEKLVFFSDSLEMAYMNLGNAYCHRENYFEAKNYYFKALRITKNASMQGLIIINLGHILFFSDMLPEAISYYKKANEIDNKEIKQHSLNGLGIAYQAVGNIKQAIQSYKNFIFLSQASEDRRSEAIGYHNLGEVYRKFDHRLAEVNYRKSINVYATLHQELKSYSQWQITFFELQAMPLLRLESLLLEQGRTKEALQIADFRRSRALISSLTEKFQFQKNDNLLSSGLTSQEMQALAYKMNTCFILYSLSFENMDNVTVWVVPPQGEITCQQLPLRILTEEVEEATHFLKTFPFIVESTIAKRRPFVRPKKNRSSLTHAFLDELIRENPDESATSAFLQSFKKRLSLWYEALIAPLESYLPKDLQQVVTIIPDGFLAQIPFAAFLDKEGTYLIEKHPISIAPSIGILKLLDEIPKDFSENSLIIGNPTTPHLKDTLPLAEKEAQTIVAPLLATTSERILLQDSATVQHVVERMRDARWIHLACHGLTGTKPEEKLDPHSVFEGLFKLAPDESHSKGYLHAQEIASLTLRTELVFMSACFSGRGKLHREGSVGPVWSFLAAGVLSTAATYWELQDSELTLQMVDTFYRHLLGIEVEKLNKAQALQKAMVRGIEQKRDKPHLWGAFFLSGLHE</sequence>
<dbReference type="Proteomes" id="UP000031465">
    <property type="component" value="Unassembled WGS sequence"/>
</dbReference>
<feature type="domain" description="CHAT" evidence="2">
    <location>
        <begin position="870"/>
        <end position="1150"/>
    </location>
</feature>
<feature type="repeat" description="TPR" evidence="1">
    <location>
        <begin position="534"/>
        <end position="567"/>
    </location>
</feature>
<dbReference type="Pfam" id="PF13374">
    <property type="entry name" value="TPR_10"/>
    <property type="match status" value="1"/>
</dbReference>
<dbReference type="InterPro" id="IPR011990">
    <property type="entry name" value="TPR-like_helical_dom_sf"/>
</dbReference>
<evidence type="ECO:0000313" key="4">
    <source>
        <dbReference type="Proteomes" id="UP000031465"/>
    </source>
</evidence>
<dbReference type="RefSeq" id="WP_039355800.1">
    <property type="nucleotide sequence ID" value="NZ_JSAN01000011.1"/>
</dbReference>
<dbReference type="PATRIC" id="fig|362787.3.peg.66"/>
<dbReference type="AlphaFoldDB" id="A0A0C1HIE7"/>
<dbReference type="PANTHER" id="PTHR10098">
    <property type="entry name" value="RAPSYN-RELATED"/>
    <property type="match status" value="1"/>
</dbReference>
<reference evidence="3 4" key="1">
    <citation type="journal article" date="2014" name="Mol. Biol. Evol.">
        <title>Massive expansion of Ubiquitination-related gene families within the Chlamydiae.</title>
        <authorList>
            <person name="Domman D."/>
            <person name="Collingro A."/>
            <person name="Lagkouvardos I."/>
            <person name="Gehre L."/>
            <person name="Weinmaier T."/>
            <person name="Rattei T."/>
            <person name="Subtil A."/>
            <person name="Horn M."/>
        </authorList>
    </citation>
    <scope>NUCLEOTIDE SEQUENCE [LARGE SCALE GENOMIC DNA]</scope>
    <source>
        <strain evidence="3 4">EI2</strain>
    </source>
</reference>
<dbReference type="Pfam" id="PF13181">
    <property type="entry name" value="TPR_8"/>
    <property type="match status" value="1"/>
</dbReference>
<gene>
    <name evidence="3" type="ORF">DB44_AL00370</name>
</gene>
<dbReference type="Gene3D" id="1.25.40.10">
    <property type="entry name" value="Tetratricopeptide repeat domain"/>
    <property type="match status" value="3"/>
</dbReference>
<evidence type="ECO:0000256" key="1">
    <source>
        <dbReference type="PROSITE-ProRule" id="PRU00339"/>
    </source>
</evidence>